<feature type="region of interest" description="Disordered" evidence="2">
    <location>
        <begin position="536"/>
        <end position="576"/>
    </location>
</feature>
<dbReference type="EMBL" id="KE503208">
    <property type="protein sequence ID" value="EPX71547.1"/>
    <property type="molecule type" value="Genomic_DNA"/>
</dbReference>
<evidence type="ECO:0000256" key="2">
    <source>
        <dbReference type="SAM" id="MobiDB-lite"/>
    </source>
</evidence>
<feature type="region of interest" description="Disordered" evidence="2">
    <location>
        <begin position="27"/>
        <end position="76"/>
    </location>
</feature>
<dbReference type="Pfam" id="PF11500">
    <property type="entry name" value="Cut12"/>
    <property type="match status" value="1"/>
</dbReference>
<dbReference type="HOGENOM" id="CLU_473405_0_0_1"/>
<dbReference type="GO" id="GO:0035974">
    <property type="term" value="C:meiotic spindle pole body"/>
    <property type="evidence" value="ECO:0007669"/>
    <property type="project" value="EnsemblFungi"/>
</dbReference>
<proteinExistence type="predicted"/>
<feature type="compositionally biased region" description="Basic and acidic residues" evidence="2">
    <location>
        <begin position="553"/>
        <end position="570"/>
    </location>
</feature>
<dbReference type="RefSeq" id="XP_013020171.1">
    <property type="nucleotide sequence ID" value="XM_013164717.1"/>
</dbReference>
<dbReference type="GeneID" id="25030744"/>
<dbReference type="GO" id="GO:0140480">
    <property type="term" value="P:mitotic spindle pole body insertion into the nuclear envelope"/>
    <property type="evidence" value="ECO:0007669"/>
    <property type="project" value="EnsemblFungi"/>
</dbReference>
<feature type="region of interest" description="Disordered" evidence="2">
    <location>
        <begin position="206"/>
        <end position="225"/>
    </location>
</feature>
<dbReference type="GO" id="GO:0061497">
    <property type="term" value="C:inner plaque of mitotic spindle pole body"/>
    <property type="evidence" value="ECO:0007669"/>
    <property type="project" value="EnsemblFungi"/>
</dbReference>
<evidence type="ECO:0000313" key="4">
    <source>
        <dbReference type="EMBL" id="EPX71547.1"/>
    </source>
</evidence>
<dbReference type="GO" id="GO:0035591">
    <property type="term" value="F:signaling adaptor activity"/>
    <property type="evidence" value="ECO:0007669"/>
    <property type="project" value="EnsemblFungi"/>
</dbReference>
<dbReference type="GO" id="GO:0010972">
    <property type="term" value="P:negative regulation of G2/M transition of mitotic cell cycle"/>
    <property type="evidence" value="ECO:0007669"/>
    <property type="project" value="EnsemblFungi"/>
</dbReference>
<dbReference type="Proteomes" id="UP000016088">
    <property type="component" value="Unassembled WGS sequence"/>
</dbReference>
<feature type="compositionally biased region" description="Polar residues" evidence="2">
    <location>
        <begin position="64"/>
        <end position="76"/>
    </location>
</feature>
<organism evidence="4 5">
    <name type="scientific">Schizosaccharomyces octosporus (strain yFS286)</name>
    <name type="common">Fission yeast</name>
    <name type="synonym">Octosporomyces octosporus</name>
    <dbReference type="NCBI Taxonomy" id="483514"/>
    <lineage>
        <taxon>Eukaryota</taxon>
        <taxon>Fungi</taxon>
        <taxon>Dikarya</taxon>
        <taxon>Ascomycota</taxon>
        <taxon>Taphrinomycotina</taxon>
        <taxon>Schizosaccharomycetes</taxon>
        <taxon>Schizosaccharomycetales</taxon>
        <taxon>Schizosaccharomycetaceae</taxon>
        <taxon>Schizosaccharomyces</taxon>
    </lineage>
</organism>
<evidence type="ECO:0000313" key="5">
    <source>
        <dbReference type="Proteomes" id="UP000016088"/>
    </source>
</evidence>
<keyword evidence="1" id="KW-0175">Coiled coil</keyword>
<gene>
    <name evidence="4" type="ORF">SOCG_01764</name>
</gene>
<name>S9PUB5_SCHOY</name>
<feature type="domain" description="Spindle pole body-associated protein cut12" evidence="3">
    <location>
        <begin position="261"/>
        <end position="345"/>
    </location>
</feature>
<dbReference type="OMA" id="PPTYAWV"/>
<protein>
    <submittedName>
        <fullName evidence="4">Spindle pole body protein Cut12</fullName>
    </submittedName>
</protein>
<sequence length="576" mass="66504">MSDTLNTPPTYAWVWNAFSKKLAGTVTKPTLNPPNNVYVEEVNPEDEENKIPEDSLRPMDALTPTKQKNGQNGILKTPGTLQIKKSVNFKDHLGDDSLNRELQSKKYEKEDIENNRRHKSRFSDDFDYDFEDKYFSQPSSKQLAYKLSRVAKMEGKNENFINSRQKEVHRFPLKHGKQEEARSVDGHGLLRDQGNLKFNMESKKTLHTTEAKMPKPESSDTKEENSEWSKLIKDCFRDVVNNNRKMKNIIHDVLVDTSHLVNSTEIPDEVDYTINLDDPMSSSGKYWKQKFGLLETAHSDLEEELSKIRERVDAIMMERQEEISFWKRRCKLLEAENDRISRLQRNHELKFSEPQTYIDPKPKDNYSITNDLEIPQRENSLFQPNVPERTTKSRKPSNITFSNPLDMSYLAAEMLSHSAKKKQSNDSFFNFGDGAGPISSTPVSAASKVRQRLLHATQTPTPVPVTNRRKEPQIKPSEIEDSFMPPMGLLSKNHELADRQLAHQKEPVNTDFLRGAPSMRNRQKFTLTEILPYEQELQPKTSSKATELTAEQKLSKERSAKARIRLEERRQKRGIA</sequence>
<evidence type="ECO:0000256" key="1">
    <source>
        <dbReference type="SAM" id="Coils"/>
    </source>
</evidence>
<keyword evidence="5" id="KW-1185">Reference proteome</keyword>
<dbReference type="AlphaFoldDB" id="S9PUB5"/>
<dbReference type="GO" id="GO:0110161">
    <property type="term" value="P:positive regulation of mitotic spindle formation (spindle phase one)"/>
    <property type="evidence" value="ECO:0007669"/>
    <property type="project" value="EnsemblFungi"/>
</dbReference>
<accession>S9PUB5</accession>
<feature type="coiled-coil region" evidence="1">
    <location>
        <begin position="298"/>
        <end position="336"/>
    </location>
</feature>
<dbReference type="InterPro" id="IPR021589">
    <property type="entry name" value="Cut12"/>
</dbReference>
<dbReference type="VEuPathDB" id="FungiDB:SOCG_01764"/>
<dbReference type="OrthoDB" id="5383703at2759"/>
<evidence type="ECO:0000259" key="3">
    <source>
        <dbReference type="Pfam" id="PF11500"/>
    </source>
</evidence>
<reference evidence="4 5" key="1">
    <citation type="journal article" date="2011" name="Science">
        <title>Comparative functional genomics of the fission yeasts.</title>
        <authorList>
            <person name="Rhind N."/>
            <person name="Chen Z."/>
            <person name="Yassour M."/>
            <person name="Thompson D.A."/>
            <person name="Haas B.J."/>
            <person name="Habib N."/>
            <person name="Wapinski I."/>
            <person name="Roy S."/>
            <person name="Lin M.F."/>
            <person name="Heiman D.I."/>
            <person name="Young S.K."/>
            <person name="Furuya K."/>
            <person name="Guo Y."/>
            <person name="Pidoux A."/>
            <person name="Chen H.M."/>
            <person name="Robbertse B."/>
            <person name="Goldberg J.M."/>
            <person name="Aoki K."/>
            <person name="Bayne E.H."/>
            <person name="Berlin A.M."/>
            <person name="Desjardins C.A."/>
            <person name="Dobbs E."/>
            <person name="Dukaj L."/>
            <person name="Fan L."/>
            <person name="FitzGerald M.G."/>
            <person name="French C."/>
            <person name="Gujja S."/>
            <person name="Hansen K."/>
            <person name="Keifenheim D."/>
            <person name="Levin J.Z."/>
            <person name="Mosher R.A."/>
            <person name="Mueller C.A."/>
            <person name="Pfiffner J."/>
            <person name="Priest M."/>
            <person name="Russ C."/>
            <person name="Smialowska A."/>
            <person name="Swoboda P."/>
            <person name="Sykes S.M."/>
            <person name="Vaughn M."/>
            <person name="Vengrova S."/>
            <person name="Yoder R."/>
            <person name="Zeng Q."/>
            <person name="Allshire R."/>
            <person name="Baulcombe D."/>
            <person name="Birren B.W."/>
            <person name="Brown W."/>
            <person name="Ekwall K."/>
            <person name="Kellis M."/>
            <person name="Leatherwood J."/>
            <person name="Levin H."/>
            <person name="Margalit H."/>
            <person name="Martienssen R."/>
            <person name="Nieduszynski C.A."/>
            <person name="Spatafora J.W."/>
            <person name="Friedman N."/>
            <person name="Dalgaard J.Z."/>
            <person name="Baumann P."/>
            <person name="Niki H."/>
            <person name="Regev A."/>
            <person name="Nusbaum C."/>
        </authorList>
    </citation>
    <scope>NUCLEOTIDE SEQUENCE [LARGE SCALE GENOMIC DNA]</scope>
    <source>
        <strain evidence="5">yFS286</strain>
    </source>
</reference>